<sequence length="130" mass="14213">MEIVHVSADTDAEEVHEVLVSDGCLVIDNLIPLETVDVIQSEMAPFVEATPLGETAFDGFQTRRSGSLIARSPASRDVIMDPLVLAVTDRALAHATNYQLHCTQVIEIGPGSAPQVIHRDQWAFDMFPFP</sequence>
<dbReference type="EMBL" id="UINC01138888">
    <property type="protein sequence ID" value="SVD25110.1"/>
    <property type="molecule type" value="Genomic_DNA"/>
</dbReference>
<dbReference type="SUPFAM" id="SSF51197">
    <property type="entry name" value="Clavaminate synthase-like"/>
    <property type="match status" value="1"/>
</dbReference>
<dbReference type="AlphaFoldDB" id="A0A382TST4"/>
<accession>A0A382TST4</accession>
<dbReference type="Gene3D" id="2.60.120.620">
    <property type="entry name" value="q2cbj1_9rhob like domain"/>
    <property type="match status" value="1"/>
</dbReference>
<organism evidence="1">
    <name type="scientific">marine metagenome</name>
    <dbReference type="NCBI Taxonomy" id="408172"/>
    <lineage>
        <taxon>unclassified sequences</taxon>
        <taxon>metagenomes</taxon>
        <taxon>ecological metagenomes</taxon>
    </lineage>
</organism>
<evidence type="ECO:0000313" key="1">
    <source>
        <dbReference type="EMBL" id="SVD25110.1"/>
    </source>
</evidence>
<gene>
    <name evidence="1" type="ORF">METZ01_LOCUS377964</name>
</gene>
<dbReference type="InterPro" id="IPR008775">
    <property type="entry name" value="Phytyl_CoA_dOase-like"/>
</dbReference>
<dbReference type="Pfam" id="PF05721">
    <property type="entry name" value="PhyH"/>
    <property type="match status" value="1"/>
</dbReference>
<protein>
    <recommendedName>
        <fullName evidence="2">Phytanoyl-CoA dioxygenase</fullName>
    </recommendedName>
</protein>
<proteinExistence type="predicted"/>
<evidence type="ECO:0008006" key="2">
    <source>
        <dbReference type="Google" id="ProtNLM"/>
    </source>
</evidence>
<name>A0A382TST4_9ZZZZ</name>
<reference evidence="1" key="1">
    <citation type="submission" date="2018-05" db="EMBL/GenBank/DDBJ databases">
        <authorList>
            <person name="Lanie J.A."/>
            <person name="Ng W.-L."/>
            <person name="Kazmierczak K.M."/>
            <person name="Andrzejewski T.M."/>
            <person name="Davidsen T.M."/>
            <person name="Wayne K.J."/>
            <person name="Tettelin H."/>
            <person name="Glass J.I."/>
            <person name="Rusch D."/>
            <person name="Podicherti R."/>
            <person name="Tsui H.-C.T."/>
            <person name="Winkler M.E."/>
        </authorList>
    </citation>
    <scope>NUCLEOTIDE SEQUENCE</scope>
</reference>
<feature type="non-terminal residue" evidence="1">
    <location>
        <position position="130"/>
    </location>
</feature>